<evidence type="ECO:0000313" key="4">
    <source>
        <dbReference type="Proteomes" id="UP000250235"/>
    </source>
</evidence>
<dbReference type="Pfam" id="PF00407">
    <property type="entry name" value="Bet_v_1"/>
    <property type="match status" value="1"/>
</dbReference>
<proteinExistence type="inferred from homology"/>
<dbReference type="GO" id="GO:0006952">
    <property type="term" value="P:defense response"/>
    <property type="evidence" value="ECO:0007669"/>
    <property type="project" value="InterPro"/>
</dbReference>
<comment type="similarity">
    <text evidence="1">Belongs to the BetVI family.</text>
</comment>
<accession>A0A2Z7AV25</accession>
<dbReference type="InterPro" id="IPR023393">
    <property type="entry name" value="START-like_dom_sf"/>
</dbReference>
<dbReference type="OrthoDB" id="1567931at2759"/>
<dbReference type="AlphaFoldDB" id="A0A2Z7AV25"/>
<sequence length="142" mass="15865">MKSSPQKIWEAINDLPNFAPKAFPQVFDSIVVLEGDGNSMGTVRKIKYAQGSPIASVTEKLDVVDDEKKTIGYTFTDGDVFKFYKSFKATVVVSPMVKGDGALMKYSGEFERVEDAIMLPDSIEEFLSFSLRTLDNHLLQQK</sequence>
<dbReference type="EMBL" id="KV011882">
    <property type="protein sequence ID" value="KZV25353.1"/>
    <property type="molecule type" value="Genomic_DNA"/>
</dbReference>
<evidence type="ECO:0000313" key="3">
    <source>
        <dbReference type="EMBL" id="KZV25353.1"/>
    </source>
</evidence>
<gene>
    <name evidence="3" type="ORF">F511_27048</name>
</gene>
<organism evidence="3 4">
    <name type="scientific">Dorcoceras hygrometricum</name>
    <dbReference type="NCBI Taxonomy" id="472368"/>
    <lineage>
        <taxon>Eukaryota</taxon>
        <taxon>Viridiplantae</taxon>
        <taxon>Streptophyta</taxon>
        <taxon>Embryophyta</taxon>
        <taxon>Tracheophyta</taxon>
        <taxon>Spermatophyta</taxon>
        <taxon>Magnoliopsida</taxon>
        <taxon>eudicotyledons</taxon>
        <taxon>Gunneridae</taxon>
        <taxon>Pentapetalae</taxon>
        <taxon>asterids</taxon>
        <taxon>lamiids</taxon>
        <taxon>Lamiales</taxon>
        <taxon>Gesneriaceae</taxon>
        <taxon>Didymocarpoideae</taxon>
        <taxon>Trichosporeae</taxon>
        <taxon>Loxocarpinae</taxon>
        <taxon>Dorcoceras</taxon>
    </lineage>
</organism>
<dbReference type="Proteomes" id="UP000250235">
    <property type="component" value="Unassembled WGS sequence"/>
</dbReference>
<dbReference type="Gene3D" id="3.30.530.20">
    <property type="match status" value="1"/>
</dbReference>
<dbReference type="FunFam" id="3.30.530.20:FF:000007">
    <property type="entry name" value="Major pollen allergen Bet v 1-A"/>
    <property type="match status" value="1"/>
</dbReference>
<keyword evidence="4" id="KW-1185">Reference proteome</keyword>
<dbReference type="GO" id="GO:0004864">
    <property type="term" value="F:protein phosphatase inhibitor activity"/>
    <property type="evidence" value="ECO:0007669"/>
    <property type="project" value="InterPro"/>
</dbReference>
<dbReference type="GO" id="GO:0009738">
    <property type="term" value="P:abscisic acid-activated signaling pathway"/>
    <property type="evidence" value="ECO:0007669"/>
    <property type="project" value="InterPro"/>
</dbReference>
<name>A0A2Z7AV25_9LAMI</name>
<evidence type="ECO:0000256" key="1">
    <source>
        <dbReference type="ARBA" id="ARBA00009744"/>
    </source>
</evidence>
<dbReference type="PRINTS" id="PR00634">
    <property type="entry name" value="BETALLERGEN"/>
</dbReference>
<dbReference type="CDD" id="cd07816">
    <property type="entry name" value="Bet_v1-like"/>
    <property type="match status" value="1"/>
</dbReference>
<dbReference type="GO" id="GO:0010427">
    <property type="term" value="F:abscisic acid binding"/>
    <property type="evidence" value="ECO:0007669"/>
    <property type="project" value="InterPro"/>
</dbReference>
<reference evidence="3 4" key="1">
    <citation type="journal article" date="2015" name="Proc. Natl. Acad. Sci. U.S.A.">
        <title>The resurrection genome of Boea hygrometrica: A blueprint for survival of dehydration.</title>
        <authorList>
            <person name="Xiao L."/>
            <person name="Yang G."/>
            <person name="Zhang L."/>
            <person name="Yang X."/>
            <person name="Zhao S."/>
            <person name="Ji Z."/>
            <person name="Zhou Q."/>
            <person name="Hu M."/>
            <person name="Wang Y."/>
            <person name="Chen M."/>
            <person name="Xu Y."/>
            <person name="Jin H."/>
            <person name="Xiao X."/>
            <person name="Hu G."/>
            <person name="Bao F."/>
            <person name="Hu Y."/>
            <person name="Wan P."/>
            <person name="Li L."/>
            <person name="Deng X."/>
            <person name="Kuang T."/>
            <person name="Xiang C."/>
            <person name="Zhu J.K."/>
            <person name="Oliver M.J."/>
            <person name="He Y."/>
        </authorList>
    </citation>
    <scope>NUCLEOTIDE SEQUENCE [LARGE SCALE GENOMIC DNA]</scope>
    <source>
        <strain evidence="4">cv. XS01</strain>
    </source>
</reference>
<dbReference type="SMART" id="SM01037">
    <property type="entry name" value="Bet_v_1"/>
    <property type="match status" value="1"/>
</dbReference>
<dbReference type="GO" id="GO:0038023">
    <property type="term" value="F:signaling receptor activity"/>
    <property type="evidence" value="ECO:0007669"/>
    <property type="project" value="InterPro"/>
</dbReference>
<dbReference type="InterPro" id="IPR024949">
    <property type="entry name" value="Bet_v_I_allergen"/>
</dbReference>
<dbReference type="SUPFAM" id="SSF55961">
    <property type="entry name" value="Bet v1-like"/>
    <property type="match status" value="1"/>
</dbReference>
<protein>
    <submittedName>
        <fullName evidence="3">MLP-like protein 423</fullName>
    </submittedName>
</protein>
<dbReference type="InterPro" id="IPR051761">
    <property type="entry name" value="MLP-like_ligand-binding"/>
</dbReference>
<dbReference type="PANTHER" id="PTHR31907">
    <property type="entry name" value="MLP-LIKE PROTEIN 423"/>
    <property type="match status" value="1"/>
</dbReference>
<evidence type="ECO:0000259" key="2">
    <source>
        <dbReference type="SMART" id="SM01037"/>
    </source>
</evidence>
<feature type="domain" description="Bet v I/Major latex protein" evidence="2">
    <location>
        <begin position="1"/>
        <end position="141"/>
    </location>
</feature>
<dbReference type="InterPro" id="IPR000916">
    <property type="entry name" value="Bet_v_I/MLP"/>
</dbReference>